<evidence type="ECO:0000313" key="1">
    <source>
        <dbReference type="EMBL" id="AGR46668.1"/>
    </source>
</evidence>
<protein>
    <submittedName>
        <fullName evidence="1">Uncharacterized protein</fullName>
    </submittedName>
</protein>
<organism evidence="1 2">
    <name type="scientific">Bacillus phage Basilisk</name>
    <dbReference type="NCBI Taxonomy" id="1296654"/>
    <lineage>
        <taxon>Viruses</taxon>
        <taxon>Duplodnaviria</taxon>
        <taxon>Heunggongvirae</taxon>
        <taxon>Uroviricota</taxon>
        <taxon>Caudoviricetes</taxon>
        <taxon>Sejongvirinae</taxon>
        <taxon>Basiliskvirus</taxon>
        <taxon>Basiliskvirus basilisk</taxon>
    </lineage>
</organism>
<proteinExistence type="predicted"/>
<name>S5M883_9CAUD</name>
<keyword evidence="2" id="KW-1185">Reference proteome</keyword>
<accession>S5M883</accession>
<sequence>MYCPYEFIVNNFPVKGKMMRKYKIINYYSELYTWYKVIIHIGGMKK</sequence>
<gene>
    <name evidence="1" type="ORF">BASILISK_136</name>
</gene>
<reference evidence="1 2" key="1">
    <citation type="journal article" date="2014" name="Genome Announc.">
        <title>Genome Sequences of Three Novel Bacillus cereus Bacteriophages.</title>
        <authorList>
            <person name="Grose J.H."/>
            <person name="Jensen J.D."/>
            <person name="Merrill B.D."/>
            <person name="Fisher J.N."/>
            <person name="Burnett S.H."/>
            <person name="Breakwell D.P."/>
        </authorList>
    </citation>
    <scope>NUCLEOTIDE SEQUENCE [LARGE SCALE GENOMIC DNA]</scope>
</reference>
<dbReference type="Proteomes" id="UP000015091">
    <property type="component" value="Segment"/>
</dbReference>
<evidence type="ECO:0000313" key="2">
    <source>
        <dbReference type="Proteomes" id="UP000015091"/>
    </source>
</evidence>
<dbReference type="EMBL" id="KC595511">
    <property type="protein sequence ID" value="AGR46668.1"/>
    <property type="molecule type" value="Genomic_DNA"/>
</dbReference>